<dbReference type="InterPro" id="IPR000980">
    <property type="entry name" value="SH2"/>
</dbReference>
<proteinExistence type="predicted"/>
<organism evidence="4 5">
    <name type="scientific">Romanomermis culicivorax</name>
    <name type="common">Nematode worm</name>
    <dbReference type="NCBI Taxonomy" id="13658"/>
    <lineage>
        <taxon>Eukaryota</taxon>
        <taxon>Metazoa</taxon>
        <taxon>Ecdysozoa</taxon>
        <taxon>Nematoda</taxon>
        <taxon>Enoplea</taxon>
        <taxon>Dorylaimia</taxon>
        <taxon>Mermithida</taxon>
        <taxon>Mermithoidea</taxon>
        <taxon>Mermithidae</taxon>
        <taxon>Romanomermis</taxon>
    </lineage>
</organism>
<feature type="transmembrane region" description="Helical" evidence="2">
    <location>
        <begin position="28"/>
        <end position="46"/>
    </location>
</feature>
<name>A0A915I445_ROMCU</name>
<dbReference type="AlphaFoldDB" id="A0A915I445"/>
<dbReference type="WBParaSite" id="nRc.2.0.1.t08516-RA">
    <property type="protein sequence ID" value="nRc.2.0.1.t08516-RA"/>
    <property type="gene ID" value="nRc.2.0.1.g08516"/>
</dbReference>
<sequence>MIPSTQTIGLSVYNSCFYYTIRDDQHSTVPSVLIFITVAILIFVWLKSLFKPLSRSLPDDYFEFTSNEDSFMANKWYVKTLSFNKETHRVCKLLREDMAALTPMWPISMLRKKHLDEYFFGYLDRASVANIIRENGQFILGMNDHPTDRRCVLWFVWSNTLNRVLIDKIQGPKTSFYSIEKGKKFDTIGELIEYYSKF</sequence>
<evidence type="ECO:0000313" key="4">
    <source>
        <dbReference type="Proteomes" id="UP000887565"/>
    </source>
</evidence>
<dbReference type="Gene3D" id="3.30.505.10">
    <property type="entry name" value="SH2 domain"/>
    <property type="match status" value="1"/>
</dbReference>
<keyword evidence="2" id="KW-0812">Transmembrane</keyword>
<reference evidence="5" key="1">
    <citation type="submission" date="2022-11" db="UniProtKB">
        <authorList>
            <consortium name="WormBaseParasite"/>
        </authorList>
    </citation>
    <scope>IDENTIFICATION</scope>
</reference>
<evidence type="ECO:0000259" key="3">
    <source>
        <dbReference type="PROSITE" id="PS50001"/>
    </source>
</evidence>
<keyword evidence="2" id="KW-1133">Transmembrane helix</keyword>
<keyword evidence="1" id="KW-0727">SH2 domain</keyword>
<dbReference type="SUPFAM" id="SSF55550">
    <property type="entry name" value="SH2 domain"/>
    <property type="match status" value="1"/>
</dbReference>
<accession>A0A915I445</accession>
<dbReference type="PROSITE" id="PS50001">
    <property type="entry name" value="SH2"/>
    <property type="match status" value="1"/>
</dbReference>
<keyword evidence="2" id="KW-0472">Membrane</keyword>
<evidence type="ECO:0000256" key="1">
    <source>
        <dbReference type="PROSITE-ProRule" id="PRU00191"/>
    </source>
</evidence>
<evidence type="ECO:0000256" key="2">
    <source>
        <dbReference type="SAM" id="Phobius"/>
    </source>
</evidence>
<protein>
    <submittedName>
        <fullName evidence="5">SH2 domain-containing protein</fullName>
    </submittedName>
</protein>
<dbReference type="Proteomes" id="UP000887565">
    <property type="component" value="Unplaced"/>
</dbReference>
<feature type="domain" description="SH2" evidence="3">
    <location>
        <begin position="118"/>
        <end position="198"/>
    </location>
</feature>
<keyword evidence="4" id="KW-1185">Reference proteome</keyword>
<dbReference type="InterPro" id="IPR036860">
    <property type="entry name" value="SH2_dom_sf"/>
</dbReference>
<evidence type="ECO:0000313" key="5">
    <source>
        <dbReference type="WBParaSite" id="nRc.2.0.1.t08516-RA"/>
    </source>
</evidence>